<dbReference type="AlphaFoldDB" id="A0A0E9T1D7"/>
<name>A0A0E9T1D7_ANGAN</name>
<keyword evidence="1" id="KW-0812">Transmembrane</keyword>
<protein>
    <submittedName>
        <fullName evidence="2">Uncharacterized protein</fullName>
    </submittedName>
</protein>
<reference evidence="2" key="1">
    <citation type="submission" date="2014-11" db="EMBL/GenBank/DDBJ databases">
        <authorList>
            <person name="Amaro Gonzalez C."/>
        </authorList>
    </citation>
    <scope>NUCLEOTIDE SEQUENCE</scope>
</reference>
<keyword evidence="1" id="KW-0472">Membrane</keyword>
<reference evidence="2" key="2">
    <citation type="journal article" date="2015" name="Fish Shellfish Immunol.">
        <title>Early steps in the European eel (Anguilla anguilla)-Vibrio vulnificus interaction in the gills: Role of the RtxA13 toxin.</title>
        <authorList>
            <person name="Callol A."/>
            <person name="Pajuelo D."/>
            <person name="Ebbesson L."/>
            <person name="Teles M."/>
            <person name="MacKenzie S."/>
            <person name="Amaro C."/>
        </authorList>
    </citation>
    <scope>NUCLEOTIDE SEQUENCE</scope>
</reference>
<feature type="transmembrane region" description="Helical" evidence="1">
    <location>
        <begin position="12"/>
        <end position="34"/>
    </location>
</feature>
<keyword evidence="1" id="KW-1133">Transmembrane helix</keyword>
<evidence type="ECO:0000256" key="1">
    <source>
        <dbReference type="SAM" id="Phobius"/>
    </source>
</evidence>
<dbReference type="EMBL" id="GBXM01061176">
    <property type="protein sequence ID" value="JAH47401.1"/>
    <property type="molecule type" value="Transcribed_RNA"/>
</dbReference>
<evidence type="ECO:0000313" key="2">
    <source>
        <dbReference type="EMBL" id="JAH47401.1"/>
    </source>
</evidence>
<sequence length="37" mass="4237">MSCVILKSHNLLFLLNITASTAYTVPLIRLRVFFPPF</sequence>
<accession>A0A0E9T1D7</accession>
<proteinExistence type="predicted"/>
<organism evidence="2">
    <name type="scientific">Anguilla anguilla</name>
    <name type="common">European freshwater eel</name>
    <name type="synonym">Muraena anguilla</name>
    <dbReference type="NCBI Taxonomy" id="7936"/>
    <lineage>
        <taxon>Eukaryota</taxon>
        <taxon>Metazoa</taxon>
        <taxon>Chordata</taxon>
        <taxon>Craniata</taxon>
        <taxon>Vertebrata</taxon>
        <taxon>Euteleostomi</taxon>
        <taxon>Actinopterygii</taxon>
        <taxon>Neopterygii</taxon>
        <taxon>Teleostei</taxon>
        <taxon>Anguilliformes</taxon>
        <taxon>Anguillidae</taxon>
        <taxon>Anguilla</taxon>
    </lineage>
</organism>